<name>A0A8J3ZSW3_9ACTN</name>
<reference evidence="1" key="1">
    <citation type="submission" date="2021-01" db="EMBL/GenBank/DDBJ databases">
        <title>Whole genome shotgun sequence of Virgisporangium ochraceum NBRC 16418.</title>
        <authorList>
            <person name="Komaki H."/>
            <person name="Tamura T."/>
        </authorList>
    </citation>
    <scope>NUCLEOTIDE SEQUENCE</scope>
    <source>
        <strain evidence="1">NBRC 16418</strain>
    </source>
</reference>
<dbReference type="InterPro" id="IPR016181">
    <property type="entry name" value="Acyl_CoA_acyltransferase"/>
</dbReference>
<keyword evidence="2" id="KW-1185">Reference proteome</keyword>
<evidence type="ECO:0000313" key="1">
    <source>
        <dbReference type="EMBL" id="GIJ68433.1"/>
    </source>
</evidence>
<dbReference type="EMBL" id="BOPH01000041">
    <property type="protein sequence ID" value="GIJ68433.1"/>
    <property type="molecule type" value="Genomic_DNA"/>
</dbReference>
<proteinExistence type="predicted"/>
<sequence>MSQIIYRPLADEGEYPRFAAFPVPASGVGVRAKTFEELVADGDYRPDRLWIAERDGEVVARIAFWAPPGHQHPWSVDYFDFHGENGVEVGAGLMRAAYAALVPPDYSVPSQPEGGRPDYHLFLPADWNERADARRDAERRIAAAERFGLVRFVERLNLRWTPADGLPPRSTRLRFEPAADRYDELVDVMMRVNENTLDAHTRRDLERWDPRTTVERMLKDAEELPDGNRDWWRIAYTADGAAAGFTLPVRAAAATHWYIGVAPEHRGHRYADDIVAEGLHIITEADEPKMSDATDVGNAPMAATFARCNYRVVGRRIIMI</sequence>
<dbReference type="RefSeq" id="WP_203928384.1">
    <property type="nucleotide sequence ID" value="NZ_BOPH01000041.1"/>
</dbReference>
<evidence type="ECO:0000313" key="2">
    <source>
        <dbReference type="Proteomes" id="UP000635606"/>
    </source>
</evidence>
<dbReference type="Gene3D" id="3.40.630.30">
    <property type="match status" value="1"/>
</dbReference>
<gene>
    <name evidence="1" type="ORF">Voc01_033500</name>
</gene>
<dbReference type="AlphaFoldDB" id="A0A8J3ZSW3"/>
<accession>A0A8J3ZSW3</accession>
<protein>
    <submittedName>
        <fullName evidence="1">N-acetyltransferase</fullName>
    </submittedName>
</protein>
<dbReference type="Proteomes" id="UP000635606">
    <property type="component" value="Unassembled WGS sequence"/>
</dbReference>
<organism evidence="1 2">
    <name type="scientific">Virgisporangium ochraceum</name>
    <dbReference type="NCBI Taxonomy" id="65505"/>
    <lineage>
        <taxon>Bacteria</taxon>
        <taxon>Bacillati</taxon>
        <taxon>Actinomycetota</taxon>
        <taxon>Actinomycetes</taxon>
        <taxon>Micromonosporales</taxon>
        <taxon>Micromonosporaceae</taxon>
        <taxon>Virgisporangium</taxon>
    </lineage>
</organism>
<comment type="caution">
    <text evidence="1">The sequence shown here is derived from an EMBL/GenBank/DDBJ whole genome shotgun (WGS) entry which is preliminary data.</text>
</comment>
<dbReference type="SUPFAM" id="SSF55729">
    <property type="entry name" value="Acyl-CoA N-acyltransferases (Nat)"/>
    <property type="match status" value="1"/>
</dbReference>